<name>A0A8B8PTK9_9MYRT</name>
<dbReference type="InterPro" id="IPR044839">
    <property type="entry name" value="NDR1-like"/>
</dbReference>
<evidence type="ECO:0000313" key="4">
    <source>
        <dbReference type="Proteomes" id="UP000827889"/>
    </source>
</evidence>
<evidence type="ECO:0000313" key="5">
    <source>
        <dbReference type="RefSeq" id="XP_030538095.1"/>
    </source>
</evidence>
<keyword evidence="3" id="KW-0812">Transmembrane</keyword>
<dbReference type="AlphaFoldDB" id="A0A8B8PTK9"/>
<dbReference type="Gene3D" id="2.60.40.1820">
    <property type="match status" value="1"/>
</dbReference>
<dbReference type="GO" id="GO:0005886">
    <property type="term" value="C:plasma membrane"/>
    <property type="evidence" value="ECO:0007669"/>
    <property type="project" value="TreeGrafter"/>
</dbReference>
<gene>
    <name evidence="5" type="primary">LOC115746470</name>
</gene>
<dbReference type="GO" id="GO:0098542">
    <property type="term" value="P:defense response to other organism"/>
    <property type="evidence" value="ECO:0007669"/>
    <property type="project" value="InterPro"/>
</dbReference>
<reference evidence="5" key="1">
    <citation type="submission" date="2025-08" db="UniProtKB">
        <authorList>
            <consortium name="RefSeq"/>
        </authorList>
    </citation>
    <scope>IDENTIFICATION</scope>
    <source>
        <tissue evidence="5">Leaf</tissue>
    </source>
</reference>
<keyword evidence="2 3" id="KW-0472">Membrane</keyword>
<evidence type="ECO:0000256" key="2">
    <source>
        <dbReference type="ARBA" id="ARBA00023136"/>
    </source>
</evidence>
<keyword evidence="3" id="KW-1133">Transmembrane helix</keyword>
<keyword evidence="4" id="KW-1185">Reference proteome</keyword>
<evidence type="ECO:0000256" key="1">
    <source>
        <dbReference type="ARBA" id="ARBA00004370"/>
    </source>
</evidence>
<comment type="subcellular location">
    <subcellularLocation>
        <location evidence="1">Membrane</location>
    </subcellularLocation>
</comment>
<dbReference type="GeneID" id="115746470"/>
<evidence type="ECO:0000256" key="3">
    <source>
        <dbReference type="SAM" id="Phobius"/>
    </source>
</evidence>
<accession>A0A8B8PTK9</accession>
<dbReference type="PANTHER" id="PTHR31234">
    <property type="entry name" value="LATE EMBRYOGENESIS ABUNDANT (LEA) HYDROXYPROLINE-RICH GLYCOPROTEIN FAMILY"/>
    <property type="match status" value="1"/>
</dbReference>
<dbReference type="OrthoDB" id="1894389at2759"/>
<dbReference type="RefSeq" id="XP_030538095.1">
    <property type="nucleotide sequence ID" value="XM_030682235.2"/>
</dbReference>
<proteinExistence type="predicted"/>
<protein>
    <submittedName>
        <fullName evidence="5">Late embryogenesis abundant protein At1g64065-like</fullName>
    </submittedName>
</protein>
<dbReference type="PANTHER" id="PTHR31234:SF2">
    <property type="entry name" value="OS05G0199100 PROTEIN"/>
    <property type="match status" value="1"/>
</dbReference>
<organism evidence="4 5">
    <name type="scientific">Rhodamnia argentea</name>
    <dbReference type="NCBI Taxonomy" id="178133"/>
    <lineage>
        <taxon>Eukaryota</taxon>
        <taxon>Viridiplantae</taxon>
        <taxon>Streptophyta</taxon>
        <taxon>Embryophyta</taxon>
        <taxon>Tracheophyta</taxon>
        <taxon>Spermatophyta</taxon>
        <taxon>Magnoliopsida</taxon>
        <taxon>eudicotyledons</taxon>
        <taxon>Gunneridae</taxon>
        <taxon>Pentapetalae</taxon>
        <taxon>rosids</taxon>
        <taxon>malvids</taxon>
        <taxon>Myrtales</taxon>
        <taxon>Myrtaceae</taxon>
        <taxon>Myrtoideae</taxon>
        <taxon>Myrteae</taxon>
        <taxon>Australasian group</taxon>
        <taxon>Rhodamnia</taxon>
    </lineage>
</organism>
<sequence length="200" mass="21869">MADKSRNDAEPPPPHEERRKKRMKWAAYIAAFAVFQVAVILVFVLVVMKVRTPKFRVGAIRIQSLDAARTPSPSFDASFVAPIRVKNGNFGPYKYAAAAVNFTYGGVQVGHVTIPKSKAHFMSTKKIDMNVTLSSASLPGSANSTLKSELSSGVLTLRSEGTLSGKVELMLIFKKKKSTRMNCTMEINVSPKTLKSVTCE</sequence>
<dbReference type="KEGG" id="rarg:115746470"/>
<feature type="transmembrane region" description="Helical" evidence="3">
    <location>
        <begin position="25"/>
        <end position="48"/>
    </location>
</feature>
<dbReference type="Proteomes" id="UP000827889">
    <property type="component" value="Chromosome 3"/>
</dbReference>